<dbReference type="GO" id="GO:0035861">
    <property type="term" value="C:site of double-strand break"/>
    <property type="evidence" value="ECO:0007669"/>
    <property type="project" value="TreeGrafter"/>
</dbReference>
<evidence type="ECO:0000256" key="38">
    <source>
        <dbReference type="ARBA" id="ARBA00050833"/>
    </source>
</evidence>
<comment type="cofactor">
    <cofactor evidence="2">
        <name>Mg(2+)</name>
        <dbReference type="ChEBI" id="CHEBI:18420"/>
    </cofactor>
</comment>
<dbReference type="GO" id="GO:0045087">
    <property type="term" value="P:innate immune response"/>
    <property type="evidence" value="ECO:0007669"/>
    <property type="project" value="UniProtKB-KW"/>
</dbReference>
<evidence type="ECO:0000256" key="18">
    <source>
        <dbReference type="ARBA" id="ARBA00022723"/>
    </source>
</evidence>
<dbReference type="GO" id="GO:0061501">
    <property type="term" value="F:2',3'-cyclic GMP-AMP synthase activity"/>
    <property type="evidence" value="ECO:0007669"/>
    <property type="project" value="UniProtKB-EC"/>
</dbReference>
<keyword evidence="27" id="KW-0007">Acetylation</keyword>
<dbReference type="GO" id="GO:0005524">
    <property type="term" value="F:ATP binding"/>
    <property type="evidence" value="ECO:0007669"/>
    <property type="project" value="UniProtKB-KW"/>
</dbReference>
<dbReference type="GO" id="GO:0046872">
    <property type="term" value="F:metal ion binding"/>
    <property type="evidence" value="ECO:0007669"/>
    <property type="project" value="UniProtKB-KW"/>
</dbReference>
<dbReference type="Proteomes" id="UP000694850">
    <property type="component" value="Unplaced"/>
</dbReference>
<dbReference type="GO" id="GO:0042803">
    <property type="term" value="F:protein homodimerization activity"/>
    <property type="evidence" value="ECO:0007669"/>
    <property type="project" value="UniProtKB-ARBA"/>
</dbReference>
<evidence type="ECO:0000256" key="40">
    <source>
        <dbReference type="ARBA" id="ARBA00051277"/>
    </source>
</evidence>
<keyword evidence="21" id="KW-0013">ADP-ribosylation</keyword>
<dbReference type="GO" id="GO:0006281">
    <property type="term" value="P:DNA repair"/>
    <property type="evidence" value="ECO:0007669"/>
    <property type="project" value="UniProtKB-KW"/>
</dbReference>
<dbReference type="GO" id="GO:0038001">
    <property type="term" value="P:paracrine signaling"/>
    <property type="evidence" value="ECO:0007669"/>
    <property type="project" value="TreeGrafter"/>
</dbReference>
<keyword evidence="9" id="KW-0158">Chromosome</keyword>
<evidence type="ECO:0000256" key="23">
    <source>
        <dbReference type="ARBA" id="ARBA00022840"/>
    </source>
</evidence>
<dbReference type="GO" id="GO:0071360">
    <property type="term" value="P:cellular response to exogenous dsRNA"/>
    <property type="evidence" value="ECO:0007669"/>
    <property type="project" value="TreeGrafter"/>
</dbReference>
<keyword evidence="25" id="KW-0832">Ubl conjugation</keyword>
<proteinExistence type="inferred from homology"/>
<evidence type="ECO:0000256" key="22">
    <source>
        <dbReference type="ARBA" id="ARBA00022833"/>
    </source>
</evidence>
<comment type="cofactor">
    <cofactor evidence="3">
        <name>Zn(2+)</name>
        <dbReference type="ChEBI" id="CHEBI:29105"/>
    </cofactor>
</comment>
<gene>
    <name evidence="47" type="primary">CGAS</name>
</gene>
<evidence type="ECO:0000256" key="31">
    <source>
        <dbReference type="ARBA" id="ARBA00023134"/>
    </source>
</evidence>
<comment type="catalytic activity">
    <reaction evidence="38">
        <text>GTP + ATP = 2',3'-cGAMP + 2 diphosphate</text>
        <dbReference type="Rhea" id="RHEA:42064"/>
        <dbReference type="ChEBI" id="CHEBI:30616"/>
        <dbReference type="ChEBI" id="CHEBI:33019"/>
        <dbReference type="ChEBI" id="CHEBI:37565"/>
        <dbReference type="ChEBI" id="CHEBI:143093"/>
        <dbReference type="EC" id="2.7.7.86"/>
    </reaction>
    <physiologicalReaction direction="left-to-right" evidence="38">
        <dbReference type="Rhea" id="RHEA:42065"/>
    </physiologicalReaction>
</comment>
<dbReference type="GeneID" id="103200667"/>
<evidence type="ECO:0000256" key="37">
    <source>
        <dbReference type="ARBA" id="ARBA00044145"/>
    </source>
</evidence>
<evidence type="ECO:0000256" key="35">
    <source>
        <dbReference type="ARBA" id="ARBA00023242"/>
    </source>
</evidence>
<evidence type="ECO:0000256" key="39">
    <source>
        <dbReference type="ARBA" id="ARBA00051027"/>
    </source>
</evidence>
<keyword evidence="13" id="KW-1017">Isopeptide bond</keyword>
<evidence type="ECO:0000256" key="36">
    <source>
        <dbReference type="ARBA" id="ARBA00023288"/>
    </source>
</evidence>
<dbReference type="GO" id="GO:0008289">
    <property type="term" value="F:lipid binding"/>
    <property type="evidence" value="ECO:0007669"/>
    <property type="project" value="UniProtKB-KW"/>
</dbReference>
<feature type="region of interest" description="Disordered" evidence="43">
    <location>
        <begin position="1"/>
        <end position="159"/>
    </location>
</feature>
<keyword evidence="24" id="KW-0460">Magnesium</keyword>
<sequence>MDSRRGKATRTSRRAGAAAPKGLALSTRDALAQPEEFPRASRAAQSCRGGCAPAGKSESQREKSFPGTQERRQVRELGARAKKAPFLSWGSQPSGAVPLEGQEATTVSAEGPVPSAFSEPHFSRAGSRRRGSSGSSRKLRSAPGPEQLPSLGRRESVPSDWKPRAVLEKLKLSPQEISPAAEVVNRVVHHLLRRLQSYESEFKGISLLRTGSYYERVKISVPNEFDVMFKLNVERIQLEEYCNSGAFYFVKFKRNPKGNPLSQFLEEEILSASKMLTKFRKIIKEEIKNIEDTDIVVKRKKRGSPAVTLLIGKPKEISVDIILALESKSSWPASTQEGLPINNWLGAKVRNELRRRPYYLVPKHAKEGSSFQEETWRLSFSHIEKDILKSHGQTKTCCENGGVKCCRKECLKLMKYLLEQLKKKFENRKELDKFCSYHVKTAFFHICTRDPQDSQWHSKDLVHCFNNCVTYFLDCLRTEQLKHYFIPGFNLFSPDLIEKINKDFLSRQIEYERNNGFPIFGEF</sequence>
<keyword evidence="31" id="KW-0342">GTP-binding</keyword>
<dbReference type="GO" id="GO:0005829">
    <property type="term" value="C:cytosol"/>
    <property type="evidence" value="ECO:0007669"/>
    <property type="project" value="UniProtKB-SubCell"/>
</dbReference>
<dbReference type="FunFam" id="3.30.460.90:FF:000005">
    <property type="entry name" value="Cyclic GMP-AMP synthase"/>
    <property type="match status" value="1"/>
</dbReference>
<evidence type="ECO:0000259" key="45">
    <source>
        <dbReference type="Pfam" id="PF20266"/>
    </source>
</evidence>
<evidence type="ECO:0000256" key="32">
    <source>
        <dbReference type="ARBA" id="ARBA00023136"/>
    </source>
</evidence>
<reference evidence="47" key="1">
    <citation type="submission" date="2025-08" db="UniProtKB">
        <authorList>
            <consortium name="RefSeq"/>
        </authorList>
    </citation>
    <scope>IDENTIFICATION</scope>
</reference>
<dbReference type="PANTHER" id="PTHR10656">
    <property type="entry name" value="CELL FATE DETERMINING PROTEIN MAB21-RELATED"/>
    <property type="match status" value="1"/>
</dbReference>
<feature type="compositionally biased region" description="Basic and acidic residues" evidence="43">
    <location>
        <begin position="58"/>
        <end position="79"/>
    </location>
</feature>
<keyword evidence="28" id="KW-0051">Antiviral defense</keyword>
<evidence type="ECO:0000256" key="33">
    <source>
        <dbReference type="ARBA" id="ARBA00023139"/>
    </source>
</evidence>
<evidence type="ECO:0000259" key="44">
    <source>
        <dbReference type="Pfam" id="PF03281"/>
    </source>
</evidence>
<feature type="domain" description="Mab-21-like HhH/H2TH-like" evidence="45">
    <location>
        <begin position="406"/>
        <end position="510"/>
    </location>
</feature>
<keyword evidence="33" id="KW-0564">Palmitate</keyword>
<comment type="catalytic activity">
    <reaction evidence="39">
        <text>GTP + ATP = pppGp(2'-5')A + diphosphate</text>
        <dbReference type="Rhea" id="RHEA:23748"/>
        <dbReference type="ChEBI" id="CHEBI:30616"/>
        <dbReference type="ChEBI" id="CHEBI:33019"/>
        <dbReference type="ChEBI" id="CHEBI:37565"/>
        <dbReference type="ChEBI" id="CHEBI:78318"/>
    </reaction>
    <physiologicalReaction direction="left-to-right" evidence="39">
        <dbReference type="Rhea" id="RHEA:23749"/>
    </physiologicalReaction>
</comment>
<feature type="domain" description="Mab-21-like nucleotidyltransferase" evidence="44">
    <location>
        <begin position="213"/>
        <end position="389"/>
    </location>
</feature>
<dbReference type="InterPro" id="IPR046903">
    <property type="entry name" value="Mab-21-like_nuc_Trfase"/>
</dbReference>
<dbReference type="GO" id="GO:2000042">
    <property type="term" value="P:negative regulation of double-strand break repair via homologous recombination"/>
    <property type="evidence" value="ECO:0007669"/>
    <property type="project" value="UniProtKB-ARBA"/>
</dbReference>
<evidence type="ECO:0000256" key="21">
    <source>
        <dbReference type="ARBA" id="ARBA00022765"/>
    </source>
</evidence>
<evidence type="ECO:0000256" key="12">
    <source>
        <dbReference type="ARBA" id="ARBA00022490"/>
    </source>
</evidence>
<keyword evidence="46" id="KW-1185">Reference proteome</keyword>
<evidence type="ECO:0000256" key="11">
    <source>
        <dbReference type="ARBA" id="ARBA00022481"/>
    </source>
</evidence>
<evidence type="ECO:0000256" key="20">
    <source>
        <dbReference type="ARBA" id="ARBA00022763"/>
    </source>
</evidence>
<evidence type="ECO:0000256" key="42">
    <source>
        <dbReference type="ARBA" id="ARBA00075176"/>
    </source>
</evidence>
<evidence type="ECO:0000256" key="8">
    <source>
        <dbReference type="ARBA" id="ARBA00008307"/>
    </source>
</evidence>
<keyword evidence="14" id="KW-0597">Phosphoprotein</keyword>
<keyword evidence="23" id="KW-0067">ATP-binding</keyword>
<feature type="compositionally biased region" description="Basic residues" evidence="43">
    <location>
        <begin position="1"/>
        <end position="13"/>
    </location>
</feature>
<dbReference type="EC" id="2.7.7.86" evidence="41"/>
<keyword evidence="32" id="KW-0472">Membrane</keyword>
<keyword evidence="19" id="KW-0547">Nucleotide-binding</keyword>
<dbReference type="Gene3D" id="1.10.1410.40">
    <property type="match status" value="1"/>
</dbReference>
<keyword evidence="17" id="KW-0548">Nucleotidyltransferase</keyword>
<dbReference type="GO" id="GO:0031491">
    <property type="term" value="F:nucleosome binding"/>
    <property type="evidence" value="ECO:0007669"/>
    <property type="project" value="UniProtKB-ARBA"/>
</dbReference>
<evidence type="ECO:0000256" key="28">
    <source>
        <dbReference type="ARBA" id="ARBA00023118"/>
    </source>
</evidence>
<dbReference type="GO" id="GO:0140693">
    <property type="term" value="F:molecular condensate scaffold activity"/>
    <property type="evidence" value="ECO:0007669"/>
    <property type="project" value="UniProtKB-ARBA"/>
</dbReference>
<keyword evidence="12" id="KW-0963">Cytoplasm</keyword>
<keyword evidence="29" id="KW-0446">Lipid-binding</keyword>
<evidence type="ECO:0000256" key="9">
    <source>
        <dbReference type="ARBA" id="ARBA00022454"/>
    </source>
</evidence>
<organism evidence="46 47">
    <name type="scientific">Orycteropus afer afer</name>
    <dbReference type="NCBI Taxonomy" id="1230840"/>
    <lineage>
        <taxon>Eukaryota</taxon>
        <taxon>Metazoa</taxon>
        <taxon>Chordata</taxon>
        <taxon>Craniata</taxon>
        <taxon>Vertebrata</taxon>
        <taxon>Euteleostomi</taxon>
        <taxon>Mammalia</taxon>
        <taxon>Eutheria</taxon>
        <taxon>Afrotheria</taxon>
        <taxon>Tubulidentata</taxon>
        <taxon>Orycteropodidae</taxon>
        <taxon>Orycteropus</taxon>
    </lineage>
</organism>
<evidence type="ECO:0000256" key="5">
    <source>
        <dbReference type="ARBA" id="ARBA00004202"/>
    </source>
</evidence>
<evidence type="ECO:0000256" key="41">
    <source>
        <dbReference type="ARBA" id="ARBA00066494"/>
    </source>
</evidence>
<dbReference type="GO" id="GO:0032481">
    <property type="term" value="P:positive regulation of type I interferon production"/>
    <property type="evidence" value="ECO:0007669"/>
    <property type="project" value="UniProtKB-ARBA"/>
</dbReference>
<keyword evidence="36" id="KW-0449">Lipoprotein</keyword>
<dbReference type="RefSeq" id="XP_007943407.1">
    <property type="nucleotide sequence ID" value="XM_007945216.1"/>
</dbReference>
<keyword evidence="26" id="KW-0391">Immunity</keyword>
<dbReference type="GO" id="GO:0140896">
    <property type="term" value="P:cGAS/STING signaling pathway"/>
    <property type="evidence" value="ECO:0007669"/>
    <property type="project" value="UniProtKB-ARBA"/>
</dbReference>
<keyword evidence="10" id="KW-1003">Cell membrane</keyword>
<accession>A0A8B7A7K3</accession>
<dbReference type="AlphaFoldDB" id="A0A8B7A7K3"/>
<dbReference type="InterPro" id="IPR024810">
    <property type="entry name" value="MAB21L/cGLR"/>
</dbReference>
<evidence type="ECO:0000256" key="2">
    <source>
        <dbReference type="ARBA" id="ARBA00001946"/>
    </source>
</evidence>
<dbReference type="GO" id="GO:0005886">
    <property type="term" value="C:plasma membrane"/>
    <property type="evidence" value="ECO:0007669"/>
    <property type="project" value="UniProtKB-SubCell"/>
</dbReference>
<keyword evidence="30" id="KW-0238">DNA-binding</keyword>
<dbReference type="GO" id="GO:0051607">
    <property type="term" value="P:defense response to virus"/>
    <property type="evidence" value="ECO:0007669"/>
    <property type="project" value="UniProtKB-KW"/>
</dbReference>
<keyword evidence="15" id="KW-0399">Innate immunity</keyword>
<keyword evidence="22" id="KW-0862">Zinc</keyword>
<evidence type="ECO:0000256" key="13">
    <source>
        <dbReference type="ARBA" id="ARBA00022499"/>
    </source>
</evidence>
<evidence type="ECO:0000256" key="29">
    <source>
        <dbReference type="ARBA" id="ARBA00023121"/>
    </source>
</evidence>
<evidence type="ECO:0000256" key="10">
    <source>
        <dbReference type="ARBA" id="ARBA00022475"/>
    </source>
</evidence>
<evidence type="ECO:0000256" key="3">
    <source>
        <dbReference type="ARBA" id="ARBA00001947"/>
    </source>
</evidence>
<evidence type="ECO:0000256" key="7">
    <source>
        <dbReference type="ARBA" id="ARBA00004514"/>
    </source>
</evidence>
<dbReference type="GO" id="GO:0003690">
    <property type="term" value="F:double-stranded DNA binding"/>
    <property type="evidence" value="ECO:0007669"/>
    <property type="project" value="TreeGrafter"/>
</dbReference>
<evidence type="ECO:0000256" key="34">
    <source>
        <dbReference type="ARBA" id="ARBA00023204"/>
    </source>
</evidence>
<dbReference type="CTD" id="115004"/>
<evidence type="ECO:0000256" key="24">
    <source>
        <dbReference type="ARBA" id="ARBA00022842"/>
    </source>
</evidence>
<dbReference type="GO" id="GO:0002230">
    <property type="term" value="P:positive regulation of defense response to virus by host"/>
    <property type="evidence" value="ECO:0007669"/>
    <property type="project" value="TreeGrafter"/>
</dbReference>
<dbReference type="OrthoDB" id="6054650at2759"/>
<comment type="similarity">
    <text evidence="8">Belongs to the mab-21 family.</text>
</comment>
<keyword evidence="34" id="KW-0234">DNA repair</keyword>
<evidence type="ECO:0000256" key="26">
    <source>
        <dbReference type="ARBA" id="ARBA00022859"/>
    </source>
</evidence>
<evidence type="ECO:0000256" key="1">
    <source>
        <dbReference type="ARBA" id="ARBA00001936"/>
    </source>
</evidence>
<keyword evidence="18" id="KW-0479">Metal-binding</keyword>
<evidence type="ECO:0000313" key="47">
    <source>
        <dbReference type="RefSeq" id="XP_007943407.1"/>
    </source>
</evidence>
<evidence type="ECO:0000256" key="17">
    <source>
        <dbReference type="ARBA" id="ARBA00022695"/>
    </source>
</evidence>
<dbReference type="FunFam" id="1.10.1410.40:FF:000007">
    <property type="entry name" value="Cyclic GMP-AMP synthase"/>
    <property type="match status" value="1"/>
</dbReference>
<dbReference type="PANTHER" id="PTHR10656:SF35">
    <property type="entry name" value="CYCLIC GMP-AMP SYNTHASE"/>
    <property type="match status" value="1"/>
</dbReference>
<dbReference type="InterPro" id="IPR046906">
    <property type="entry name" value="Mab-21_HhH/H2TH-like"/>
</dbReference>
<comment type="subcellular location">
    <subcellularLocation>
        <location evidence="5">Cell membrane</location>
        <topology evidence="5">Peripheral membrane protein</topology>
    </subcellularLocation>
    <subcellularLocation>
        <location evidence="6">Chromosome</location>
    </subcellularLocation>
    <subcellularLocation>
        <location evidence="7">Cytoplasm</location>
        <location evidence="7">Cytosol</location>
    </subcellularLocation>
    <subcellularLocation>
        <location evidence="4">Nucleus</location>
    </subcellularLocation>
</comment>
<evidence type="ECO:0000256" key="15">
    <source>
        <dbReference type="ARBA" id="ARBA00022588"/>
    </source>
</evidence>
<dbReference type="Gene3D" id="3.30.460.90">
    <property type="match status" value="1"/>
</dbReference>
<evidence type="ECO:0000256" key="6">
    <source>
        <dbReference type="ARBA" id="ARBA00004286"/>
    </source>
</evidence>
<dbReference type="GO" id="GO:0005634">
    <property type="term" value="C:nucleus"/>
    <property type="evidence" value="ECO:0007669"/>
    <property type="project" value="UniProtKB-SubCell"/>
</dbReference>
<keyword evidence="11" id="KW-0488">Methylation</keyword>
<comment type="catalytic activity">
    <reaction evidence="40">
        <text>pppGp(2'-5')A = 2',3'-cGAMP + diphosphate</text>
        <dbReference type="Rhea" id="RHEA:23924"/>
        <dbReference type="ChEBI" id="CHEBI:33019"/>
        <dbReference type="ChEBI" id="CHEBI:78318"/>
        <dbReference type="ChEBI" id="CHEBI:143093"/>
    </reaction>
    <physiologicalReaction direction="left-to-right" evidence="40">
        <dbReference type="Rhea" id="RHEA:23925"/>
    </physiologicalReaction>
</comment>
<dbReference type="Pfam" id="PF03281">
    <property type="entry name" value="Mab-21"/>
    <property type="match status" value="1"/>
</dbReference>
<keyword evidence="35" id="KW-0539">Nucleus</keyword>
<evidence type="ECO:0000313" key="46">
    <source>
        <dbReference type="Proteomes" id="UP000694850"/>
    </source>
</evidence>
<dbReference type="Pfam" id="PF20266">
    <property type="entry name" value="Mab-21_C"/>
    <property type="match status" value="1"/>
</dbReference>
<dbReference type="SMART" id="SM01265">
    <property type="entry name" value="Mab-21"/>
    <property type="match status" value="1"/>
</dbReference>
<evidence type="ECO:0000256" key="14">
    <source>
        <dbReference type="ARBA" id="ARBA00022553"/>
    </source>
</evidence>
<dbReference type="GO" id="GO:0005525">
    <property type="term" value="F:GTP binding"/>
    <property type="evidence" value="ECO:0007669"/>
    <property type="project" value="UniProtKB-KW"/>
</dbReference>
<protein>
    <recommendedName>
        <fullName evidence="37">Cyclic GMP-AMP synthase</fullName>
        <ecNumber evidence="41">2.7.7.86</ecNumber>
    </recommendedName>
    <alternativeName>
        <fullName evidence="42">2'3'-cGAMP synthase</fullName>
    </alternativeName>
</protein>
<keyword evidence="20" id="KW-0227">DNA damage</keyword>
<evidence type="ECO:0000256" key="16">
    <source>
        <dbReference type="ARBA" id="ARBA00022679"/>
    </source>
</evidence>
<comment type="cofactor">
    <cofactor evidence="1">
        <name>Mn(2+)</name>
        <dbReference type="ChEBI" id="CHEBI:29035"/>
    </cofactor>
</comment>
<evidence type="ECO:0000256" key="27">
    <source>
        <dbReference type="ARBA" id="ARBA00022990"/>
    </source>
</evidence>
<evidence type="ECO:0000256" key="43">
    <source>
        <dbReference type="SAM" id="MobiDB-lite"/>
    </source>
</evidence>
<evidence type="ECO:0000256" key="4">
    <source>
        <dbReference type="ARBA" id="ARBA00004123"/>
    </source>
</evidence>
<evidence type="ECO:0000256" key="30">
    <source>
        <dbReference type="ARBA" id="ARBA00023125"/>
    </source>
</evidence>
<name>A0A8B7A7K3_ORYAF</name>
<evidence type="ECO:0000256" key="19">
    <source>
        <dbReference type="ARBA" id="ARBA00022741"/>
    </source>
</evidence>
<evidence type="ECO:0000256" key="25">
    <source>
        <dbReference type="ARBA" id="ARBA00022843"/>
    </source>
</evidence>
<keyword evidence="16" id="KW-0808">Transferase</keyword>